<dbReference type="InterPro" id="IPR000337">
    <property type="entry name" value="GPCR_3"/>
</dbReference>
<dbReference type="Proteomes" id="UP000594262">
    <property type="component" value="Unplaced"/>
</dbReference>
<evidence type="ECO:0000256" key="1">
    <source>
        <dbReference type="ARBA" id="ARBA00004651"/>
    </source>
</evidence>
<keyword evidence="3 11" id="KW-0812">Transmembrane</keyword>
<dbReference type="Gene3D" id="2.10.50.30">
    <property type="entry name" value="GPCR, family 3, nine cysteines domain"/>
    <property type="match status" value="1"/>
</dbReference>
<keyword evidence="7 11" id="KW-0472">Membrane</keyword>
<feature type="transmembrane region" description="Helical" evidence="11">
    <location>
        <begin position="607"/>
        <end position="628"/>
    </location>
</feature>
<dbReference type="PRINTS" id="PR00248">
    <property type="entry name" value="GPCRMGR"/>
</dbReference>
<dbReference type="OrthoDB" id="6022339at2759"/>
<dbReference type="EnsemblMetazoa" id="CLYHEMT010979.1">
    <property type="protein sequence ID" value="CLYHEMP010979.1"/>
    <property type="gene ID" value="CLYHEMG010979"/>
</dbReference>
<feature type="domain" description="G-protein coupled receptors family 3 profile" evidence="13">
    <location>
        <begin position="569"/>
        <end position="823"/>
    </location>
</feature>
<organism evidence="14 15">
    <name type="scientific">Clytia hemisphaerica</name>
    <dbReference type="NCBI Taxonomy" id="252671"/>
    <lineage>
        <taxon>Eukaryota</taxon>
        <taxon>Metazoa</taxon>
        <taxon>Cnidaria</taxon>
        <taxon>Hydrozoa</taxon>
        <taxon>Hydroidolina</taxon>
        <taxon>Leptothecata</taxon>
        <taxon>Obeliida</taxon>
        <taxon>Clytiidae</taxon>
        <taxon>Clytia</taxon>
    </lineage>
</organism>
<dbReference type="FunFam" id="2.10.50.30:FF:000004">
    <property type="entry name" value="Taste receptor type 1 member 3-like protein"/>
    <property type="match status" value="1"/>
</dbReference>
<keyword evidence="2" id="KW-1003">Cell membrane</keyword>
<keyword evidence="15" id="KW-1185">Reference proteome</keyword>
<dbReference type="AlphaFoldDB" id="A0A7M5V7J9"/>
<dbReference type="PANTHER" id="PTHR24060">
    <property type="entry name" value="METABOTROPIC GLUTAMATE RECEPTOR"/>
    <property type="match status" value="1"/>
</dbReference>
<evidence type="ECO:0000256" key="8">
    <source>
        <dbReference type="ARBA" id="ARBA00023170"/>
    </source>
</evidence>
<evidence type="ECO:0000313" key="14">
    <source>
        <dbReference type="EnsemblMetazoa" id="CLYHEMP010979.1"/>
    </source>
</evidence>
<dbReference type="Gene3D" id="3.40.50.2300">
    <property type="match status" value="2"/>
</dbReference>
<feature type="transmembrane region" description="Helical" evidence="11">
    <location>
        <begin position="674"/>
        <end position="699"/>
    </location>
</feature>
<feature type="transmembrane region" description="Helical" evidence="11">
    <location>
        <begin position="762"/>
        <end position="780"/>
    </location>
</feature>
<dbReference type="RefSeq" id="XP_066915839.1">
    <property type="nucleotide sequence ID" value="XM_067059738.1"/>
</dbReference>
<keyword evidence="8" id="KW-0675">Receptor</keyword>
<evidence type="ECO:0000256" key="2">
    <source>
        <dbReference type="ARBA" id="ARBA00022475"/>
    </source>
</evidence>
<dbReference type="InterPro" id="IPR050726">
    <property type="entry name" value="mGluR"/>
</dbReference>
<keyword evidence="5 11" id="KW-1133">Transmembrane helix</keyword>
<dbReference type="Pfam" id="PF01094">
    <property type="entry name" value="ANF_receptor"/>
    <property type="match status" value="1"/>
</dbReference>
<evidence type="ECO:0000256" key="7">
    <source>
        <dbReference type="ARBA" id="ARBA00023136"/>
    </source>
</evidence>
<evidence type="ECO:0000256" key="9">
    <source>
        <dbReference type="ARBA" id="ARBA00023180"/>
    </source>
</evidence>
<feature type="transmembrane region" description="Helical" evidence="11">
    <location>
        <begin position="571"/>
        <end position="595"/>
    </location>
</feature>
<evidence type="ECO:0000256" key="5">
    <source>
        <dbReference type="ARBA" id="ARBA00022989"/>
    </source>
</evidence>
<keyword evidence="9" id="KW-0325">Glycoprotein</keyword>
<dbReference type="SUPFAM" id="SSF53822">
    <property type="entry name" value="Periplasmic binding protein-like I"/>
    <property type="match status" value="1"/>
</dbReference>
<proteinExistence type="predicted"/>
<keyword evidence="10" id="KW-0807">Transducer</keyword>
<evidence type="ECO:0000256" key="10">
    <source>
        <dbReference type="ARBA" id="ARBA00023224"/>
    </source>
</evidence>
<feature type="chain" id="PRO_5029619070" description="G-protein coupled receptors family 3 profile domain-containing protein" evidence="12">
    <location>
        <begin position="24"/>
        <end position="873"/>
    </location>
</feature>
<evidence type="ECO:0000256" key="3">
    <source>
        <dbReference type="ARBA" id="ARBA00022692"/>
    </source>
</evidence>
<dbReference type="InterPro" id="IPR017978">
    <property type="entry name" value="GPCR_3_C"/>
</dbReference>
<dbReference type="CDD" id="cd13953">
    <property type="entry name" value="7tm_classC_mGluR-like"/>
    <property type="match status" value="1"/>
</dbReference>
<evidence type="ECO:0000256" key="12">
    <source>
        <dbReference type="SAM" id="SignalP"/>
    </source>
</evidence>
<keyword evidence="6" id="KW-0297">G-protein coupled receptor</keyword>
<evidence type="ECO:0000256" key="4">
    <source>
        <dbReference type="ARBA" id="ARBA00022729"/>
    </source>
</evidence>
<feature type="signal peptide" evidence="12">
    <location>
        <begin position="1"/>
        <end position="23"/>
    </location>
</feature>
<feature type="transmembrane region" description="Helical" evidence="11">
    <location>
        <begin position="634"/>
        <end position="653"/>
    </location>
</feature>
<dbReference type="InterPro" id="IPR038550">
    <property type="entry name" value="GPCR_3_9-Cys_sf"/>
</dbReference>
<evidence type="ECO:0000256" key="6">
    <source>
        <dbReference type="ARBA" id="ARBA00023040"/>
    </source>
</evidence>
<sequence>MRKCLAIILSGLIVLQNLLTVSSQSCNGESIQDLNATYIIGGLFPVHYRVSETNQYIFNILSIVWVEAFLFALREINNIKDLLPGIKLGYDIKDTCNDGMVAENHVLDLMTDRKFFQSSHQAFSNWYAPCECYDEQQSKMIGVVGGASSTISSIAAHTLIAGNIPQISYASTSPLLSNSRTYPNFLRTIPSDLQQVSVVTELLQVMDWTYVSLLATDDDFGRLALNLVQENFKQNNICIALEYLYSSNLSTGDLAEITRGLSKYQNRTKVVIIWATEFWNIEKIITNTSNDGLDDMLWIVLSESWITKFQSNLPRRQHVIMLQLEDFQVESFVDHMNKLSFGSDLGNIWMPQYWTSLGICPENEGERTKYCYDHWIPEGRVLGRKYSENVIASVYAFAYGLHKTLDCNEKNCEQKPFLDYEALKLNILANTFILPSTNLSIEFQPNGDVNANSYQIRMFSFEKNVLLGSWSKTNNIQINQTEFWLHYDNENQSSTNIPATCSTPCKPGFYKRQESQTCCWSCIQCPYDEVSLGIDSLGCQKCGPLEIANKQQDKCVPLPNKEFSLTAQTGLIIGIISLVGFMFTLFTILVYMILWETPGVKSTNRELSLIQLVCILLLFCFPVLNLYTHKSLCIARQVIFGSLHSLILVLVLLKTYRLFKLFQPQFFKKHTRMFLTISAQIFFAFFLLLIETTVLAMWYTVHQPSMILYSSKGEGGYIYHCGDHESYVLYAIIIYVILLSLASGFIAFRARSLPANFNEAQYIWLAMFTYCIIWCAFFPLHLSSNKLYKSTILLSMNLASTFSLIAILFGNKIRMLVCLPHLNNRLHFTGLAANAYIRTFSLRQSESPGKNKKKKMRDKKRVISFSFELENNV</sequence>
<evidence type="ECO:0000259" key="13">
    <source>
        <dbReference type="PROSITE" id="PS50259"/>
    </source>
</evidence>
<dbReference type="GeneID" id="136802990"/>
<evidence type="ECO:0000313" key="15">
    <source>
        <dbReference type="Proteomes" id="UP000594262"/>
    </source>
</evidence>
<keyword evidence="4 12" id="KW-0732">Signal</keyword>
<feature type="transmembrane region" description="Helical" evidence="11">
    <location>
        <begin position="727"/>
        <end position="750"/>
    </location>
</feature>
<evidence type="ECO:0000256" key="11">
    <source>
        <dbReference type="SAM" id="Phobius"/>
    </source>
</evidence>
<feature type="transmembrane region" description="Helical" evidence="11">
    <location>
        <begin position="792"/>
        <end position="810"/>
    </location>
</feature>
<comment type="subcellular location">
    <subcellularLocation>
        <location evidence="1">Cell membrane</location>
        <topology evidence="1">Multi-pass membrane protein</topology>
    </subcellularLocation>
</comment>
<accession>A0A7M5V7J9</accession>
<reference evidence="14" key="1">
    <citation type="submission" date="2021-01" db="UniProtKB">
        <authorList>
            <consortium name="EnsemblMetazoa"/>
        </authorList>
    </citation>
    <scope>IDENTIFICATION</scope>
</reference>
<dbReference type="Pfam" id="PF00003">
    <property type="entry name" value="7tm_3"/>
    <property type="match status" value="1"/>
</dbReference>
<dbReference type="GO" id="GO:0004930">
    <property type="term" value="F:G protein-coupled receptor activity"/>
    <property type="evidence" value="ECO:0007669"/>
    <property type="project" value="UniProtKB-KW"/>
</dbReference>
<dbReference type="InterPro" id="IPR028082">
    <property type="entry name" value="Peripla_BP_I"/>
</dbReference>
<dbReference type="PROSITE" id="PS50259">
    <property type="entry name" value="G_PROTEIN_RECEP_F3_4"/>
    <property type="match status" value="1"/>
</dbReference>
<dbReference type="PROSITE" id="PS51257">
    <property type="entry name" value="PROKAR_LIPOPROTEIN"/>
    <property type="match status" value="1"/>
</dbReference>
<name>A0A7M5V7J9_9CNID</name>
<dbReference type="InterPro" id="IPR001828">
    <property type="entry name" value="ANF_lig-bd_rcpt"/>
</dbReference>
<dbReference type="GO" id="GO:0005886">
    <property type="term" value="C:plasma membrane"/>
    <property type="evidence" value="ECO:0007669"/>
    <property type="project" value="UniProtKB-SubCell"/>
</dbReference>
<protein>
    <recommendedName>
        <fullName evidence="13">G-protein coupled receptors family 3 profile domain-containing protein</fullName>
    </recommendedName>
</protein>